<dbReference type="PIRSF" id="PIRSF001174">
    <property type="entry name" value="Lon_proteas"/>
    <property type="match status" value="1"/>
</dbReference>
<dbReference type="InterPro" id="IPR008269">
    <property type="entry name" value="Lon_proteolytic"/>
</dbReference>
<keyword evidence="5 9" id="KW-0067">ATP-binding</keyword>
<evidence type="ECO:0000256" key="4">
    <source>
        <dbReference type="ARBA" id="ARBA00022825"/>
    </source>
</evidence>
<reference evidence="16" key="1">
    <citation type="submission" date="2016-11" db="EMBL/GenBank/DDBJ databases">
        <authorList>
            <person name="Varghese N."/>
            <person name="Submissions S."/>
        </authorList>
    </citation>
    <scope>NUCLEOTIDE SEQUENCE [LARGE SCALE GENOMIC DNA]</scope>
    <source>
        <strain evidence="16">DSM 9756</strain>
    </source>
</reference>
<dbReference type="InterPro" id="IPR020568">
    <property type="entry name" value="Ribosomal_Su5_D2-typ_SF"/>
</dbReference>
<keyword evidence="2 9" id="KW-0547">Nucleotide-binding</keyword>
<dbReference type="Pfam" id="PF05362">
    <property type="entry name" value="Lon_C"/>
    <property type="match status" value="1"/>
</dbReference>
<dbReference type="GO" id="GO:0016887">
    <property type="term" value="F:ATP hydrolysis activity"/>
    <property type="evidence" value="ECO:0007669"/>
    <property type="project" value="InterPro"/>
</dbReference>
<name>A0A1M5EJ88_9BACT</name>
<dbReference type="SUPFAM" id="SSF54211">
    <property type="entry name" value="Ribosomal protein S5 domain 2-like"/>
    <property type="match status" value="1"/>
</dbReference>
<feature type="active site" evidence="8 11">
    <location>
        <position position="619"/>
    </location>
</feature>
<dbReference type="PRINTS" id="PR00830">
    <property type="entry name" value="ENDOLAPTASE"/>
</dbReference>
<dbReference type="Pfam" id="PF22667">
    <property type="entry name" value="Lon_lid"/>
    <property type="match status" value="1"/>
</dbReference>
<dbReference type="FunFam" id="3.40.50.300:FF:000021">
    <property type="entry name" value="Lon protease homolog"/>
    <property type="match status" value="1"/>
</dbReference>
<comment type="similarity">
    <text evidence="11">Belongs to the peptidase S16 family.</text>
</comment>
<evidence type="ECO:0000313" key="16">
    <source>
        <dbReference type="Proteomes" id="UP000184076"/>
    </source>
</evidence>
<evidence type="ECO:0000256" key="11">
    <source>
        <dbReference type="PROSITE-ProRule" id="PRU01122"/>
    </source>
</evidence>
<dbReference type="Gene3D" id="3.30.230.10">
    <property type="match status" value="1"/>
</dbReference>
<dbReference type="Gene3D" id="3.40.50.300">
    <property type="entry name" value="P-loop containing nucleotide triphosphate hydrolases"/>
    <property type="match status" value="1"/>
</dbReference>
<dbReference type="InterPro" id="IPR014721">
    <property type="entry name" value="Ribsml_uS5_D2-typ_fold_subgr"/>
</dbReference>
<dbReference type="RefSeq" id="WP_073040292.1">
    <property type="nucleotide sequence ID" value="NZ_FQVB01000027.1"/>
</dbReference>
<dbReference type="Proteomes" id="UP000184076">
    <property type="component" value="Unassembled WGS sequence"/>
</dbReference>
<keyword evidence="10" id="KW-0597">Phosphoprotein</keyword>
<keyword evidence="16" id="KW-1185">Reference proteome</keyword>
<accession>A0A1M5EJ88</accession>
<dbReference type="InterPro" id="IPR027417">
    <property type="entry name" value="P-loop_NTPase"/>
</dbReference>
<feature type="region of interest" description="Disordered" evidence="12">
    <location>
        <begin position="1"/>
        <end position="20"/>
    </location>
</feature>
<feature type="domain" description="Response regulatory" evidence="13">
    <location>
        <begin position="119"/>
        <end position="233"/>
    </location>
</feature>
<evidence type="ECO:0000256" key="5">
    <source>
        <dbReference type="ARBA" id="ARBA00022840"/>
    </source>
</evidence>
<dbReference type="STRING" id="1121391.SAMN02745206_02671"/>
<dbReference type="OrthoDB" id="9803599at2"/>
<dbReference type="InterPro" id="IPR008268">
    <property type="entry name" value="Peptidase_S16_AS"/>
</dbReference>
<evidence type="ECO:0000259" key="13">
    <source>
        <dbReference type="PROSITE" id="PS50110"/>
    </source>
</evidence>
<dbReference type="EC" id="3.4.21.53" evidence="7 11"/>
<evidence type="ECO:0000256" key="12">
    <source>
        <dbReference type="SAM" id="MobiDB-lite"/>
    </source>
</evidence>
<dbReference type="SMART" id="SM00382">
    <property type="entry name" value="AAA"/>
    <property type="match status" value="1"/>
</dbReference>
<evidence type="ECO:0000256" key="7">
    <source>
        <dbReference type="ARBA" id="ARBA00066743"/>
    </source>
</evidence>
<evidence type="ECO:0000259" key="14">
    <source>
        <dbReference type="PROSITE" id="PS51786"/>
    </source>
</evidence>
<dbReference type="GO" id="GO:0006508">
    <property type="term" value="P:proteolysis"/>
    <property type="evidence" value="ECO:0007669"/>
    <property type="project" value="UniProtKB-KW"/>
</dbReference>
<keyword evidence="3 11" id="KW-0378">Hydrolase</keyword>
<dbReference type="InterPro" id="IPR003959">
    <property type="entry name" value="ATPase_AAA_core"/>
</dbReference>
<dbReference type="InterPro" id="IPR004815">
    <property type="entry name" value="Lon_bac/euk-typ"/>
</dbReference>
<evidence type="ECO:0000256" key="9">
    <source>
        <dbReference type="PIRSR" id="PIRSR001174-2"/>
    </source>
</evidence>
<dbReference type="GO" id="GO:0005524">
    <property type="term" value="F:ATP binding"/>
    <property type="evidence" value="ECO:0007669"/>
    <property type="project" value="UniProtKB-KW"/>
</dbReference>
<evidence type="ECO:0000256" key="2">
    <source>
        <dbReference type="ARBA" id="ARBA00022741"/>
    </source>
</evidence>
<evidence type="ECO:0000256" key="6">
    <source>
        <dbReference type="ARBA" id="ARBA00050665"/>
    </source>
</evidence>
<dbReference type="Gene3D" id="3.40.50.2300">
    <property type="match status" value="1"/>
</dbReference>
<evidence type="ECO:0000256" key="3">
    <source>
        <dbReference type="ARBA" id="ARBA00022801"/>
    </source>
</evidence>
<evidence type="ECO:0000313" key="15">
    <source>
        <dbReference type="EMBL" id="SHF79353.1"/>
    </source>
</evidence>
<dbReference type="NCBIfam" id="TIGR00763">
    <property type="entry name" value="lon"/>
    <property type="match status" value="1"/>
</dbReference>
<dbReference type="GO" id="GO:0004252">
    <property type="term" value="F:serine-type endopeptidase activity"/>
    <property type="evidence" value="ECO:0007669"/>
    <property type="project" value="UniProtKB-UniRule"/>
</dbReference>
<dbReference type="PROSITE" id="PS01046">
    <property type="entry name" value="LON_SER"/>
    <property type="match status" value="1"/>
</dbReference>
<dbReference type="InterPro" id="IPR054594">
    <property type="entry name" value="Lon_lid"/>
</dbReference>
<organism evidence="15 16">
    <name type="scientific">Desulfacinum infernum DSM 9756</name>
    <dbReference type="NCBI Taxonomy" id="1121391"/>
    <lineage>
        <taxon>Bacteria</taxon>
        <taxon>Pseudomonadati</taxon>
        <taxon>Thermodesulfobacteriota</taxon>
        <taxon>Syntrophobacteria</taxon>
        <taxon>Syntrophobacterales</taxon>
        <taxon>Syntrophobacteraceae</taxon>
        <taxon>Desulfacinum</taxon>
    </lineage>
</organism>
<dbReference type="GO" id="GO:0004176">
    <property type="term" value="F:ATP-dependent peptidase activity"/>
    <property type="evidence" value="ECO:0007669"/>
    <property type="project" value="UniProtKB-UniRule"/>
</dbReference>
<comment type="catalytic activity">
    <reaction evidence="6 11">
        <text>Hydrolysis of proteins in presence of ATP.</text>
        <dbReference type="EC" id="3.4.21.53"/>
    </reaction>
</comment>
<dbReference type="Gene3D" id="1.10.8.60">
    <property type="match status" value="1"/>
</dbReference>
<feature type="binding site" evidence="9">
    <location>
        <begin position="251"/>
        <end position="258"/>
    </location>
    <ligand>
        <name>ATP</name>
        <dbReference type="ChEBI" id="CHEBI:30616"/>
    </ligand>
</feature>
<dbReference type="GO" id="GO:0000160">
    <property type="term" value="P:phosphorelay signal transduction system"/>
    <property type="evidence" value="ECO:0007669"/>
    <property type="project" value="InterPro"/>
</dbReference>
<dbReference type="SMART" id="SM00448">
    <property type="entry name" value="REC"/>
    <property type="match status" value="1"/>
</dbReference>
<dbReference type="PANTHER" id="PTHR10046">
    <property type="entry name" value="ATP DEPENDENT LON PROTEASE FAMILY MEMBER"/>
    <property type="match status" value="1"/>
</dbReference>
<dbReference type="Pfam" id="PF00004">
    <property type="entry name" value="AAA"/>
    <property type="match status" value="1"/>
</dbReference>
<dbReference type="InterPro" id="IPR003593">
    <property type="entry name" value="AAA+_ATPase"/>
</dbReference>
<proteinExistence type="inferred from homology"/>
<dbReference type="InterPro" id="IPR001789">
    <property type="entry name" value="Sig_transdc_resp-reg_receiver"/>
</dbReference>
<dbReference type="InterPro" id="IPR011006">
    <property type="entry name" value="CheY-like_superfamily"/>
</dbReference>
<dbReference type="Gene3D" id="1.20.5.5270">
    <property type="match status" value="1"/>
</dbReference>
<keyword evidence="4 11" id="KW-0720">Serine protease</keyword>
<sequence length="676" mass="75345">MIFFRRPEEEQRPEGEPGDLEELRQRAEGADLPEHVLKVVLKELDKLEKTDPAVAEYAIGTTYIDFLLSLPWNRFTEDNLDLGRAEKILSQAHYGLQHVKDRILDYLAVRTLCSLQAFRVLVVDDEEIARTNLEYVLQKEGYQVDTAVDGQDAFEKLRRKEYDLILTDLKMQKMDGLQLLEAVKKISPNTETIMVTGYATVSSAVAALQKGAATYLSKPINIAELRSLVASIKEKKRHMQMTRGPILCFSGPPGTGKTSIGRSIAQALERRFVRLSLAGLRDEAELRGHRRTYVGAMPGRIIHEIRRLGVKNPVFMLDEIDKIGQDFRGDPASVLLEILDPEQNSHFMDHYLDVPFDLSGVMFIATANVVERLPGPLLDRLEVIEFPGYTEKEKVAIASHFMIPRQLQEHGLRGRDVSFSEEAIRTVIRGYTREAGLRQLERELAAVCRKVARLYVAADHSAGPGEIGEEVIHELLGPPRYTHEVAEARSRIGVATGLVWSELGGEIIFVESTRMRGSQQLILTGSLGTILKESAQTALSYVRSHAEQFGIDPDFFEDTDIHIHIPAAAIPKDGPSAGITIAVSLLSLLMQRPARRDVALTGELTLSGRILQVAGVREKVLAAQRAGVSTVVFPKRNEPDIRRLEEDVLAGVEVVLADDVEQIIERVLEPAGNMKE</sequence>
<feature type="domain" description="Lon proteolytic" evidence="14">
    <location>
        <begin position="489"/>
        <end position="670"/>
    </location>
</feature>
<dbReference type="SUPFAM" id="SSF52172">
    <property type="entry name" value="CheY-like"/>
    <property type="match status" value="1"/>
</dbReference>
<feature type="active site" evidence="8 11">
    <location>
        <position position="576"/>
    </location>
</feature>
<dbReference type="InterPro" id="IPR027065">
    <property type="entry name" value="Lon_Prtase"/>
</dbReference>
<dbReference type="CDD" id="cd17536">
    <property type="entry name" value="REC_YesN-like"/>
    <property type="match status" value="1"/>
</dbReference>
<gene>
    <name evidence="15" type="ORF">SAMN02745206_02671</name>
</gene>
<protein>
    <recommendedName>
        <fullName evidence="7 11">endopeptidase La</fullName>
        <ecNumber evidence="7 11">3.4.21.53</ecNumber>
    </recommendedName>
</protein>
<feature type="modified residue" description="4-aspartylphosphate" evidence="10">
    <location>
        <position position="168"/>
    </location>
</feature>
<dbReference type="GO" id="GO:0030163">
    <property type="term" value="P:protein catabolic process"/>
    <property type="evidence" value="ECO:0007669"/>
    <property type="project" value="InterPro"/>
</dbReference>
<dbReference type="PROSITE" id="PS50110">
    <property type="entry name" value="RESPONSE_REGULATORY"/>
    <property type="match status" value="1"/>
</dbReference>
<dbReference type="Pfam" id="PF00072">
    <property type="entry name" value="Response_reg"/>
    <property type="match status" value="1"/>
</dbReference>
<evidence type="ECO:0000256" key="1">
    <source>
        <dbReference type="ARBA" id="ARBA00022670"/>
    </source>
</evidence>
<keyword evidence="1 11" id="KW-0645">Protease</keyword>
<dbReference type="SUPFAM" id="SSF52540">
    <property type="entry name" value="P-loop containing nucleoside triphosphate hydrolases"/>
    <property type="match status" value="1"/>
</dbReference>
<dbReference type="PROSITE" id="PS51786">
    <property type="entry name" value="LON_PROTEOLYTIC"/>
    <property type="match status" value="1"/>
</dbReference>
<dbReference type="CDD" id="cd19500">
    <property type="entry name" value="RecA-like_Lon"/>
    <property type="match status" value="1"/>
</dbReference>
<evidence type="ECO:0000256" key="10">
    <source>
        <dbReference type="PROSITE-ProRule" id="PRU00169"/>
    </source>
</evidence>
<dbReference type="AlphaFoldDB" id="A0A1M5EJ88"/>
<dbReference type="EMBL" id="FQVB01000027">
    <property type="protein sequence ID" value="SHF79353.1"/>
    <property type="molecule type" value="Genomic_DNA"/>
</dbReference>
<evidence type="ECO:0000256" key="8">
    <source>
        <dbReference type="PIRSR" id="PIRSR001174-1"/>
    </source>
</evidence>